<proteinExistence type="predicted"/>
<name>A0ABD5YTA3_9EURY</name>
<protein>
    <submittedName>
        <fullName evidence="9">M3 family oligoendopeptidase</fullName>
        <ecNumber evidence="9">3.4.-.-</ecNumber>
    </submittedName>
</protein>
<dbReference type="InterPro" id="IPR042088">
    <property type="entry name" value="OligoPept_F_C"/>
</dbReference>
<dbReference type="RefSeq" id="WP_264556482.1">
    <property type="nucleotide sequence ID" value="NZ_CP109980.1"/>
</dbReference>
<dbReference type="Gene3D" id="1.10.1370.20">
    <property type="entry name" value="Oligoendopeptidase f, C-terminal domain"/>
    <property type="match status" value="1"/>
</dbReference>
<dbReference type="GO" id="GO:0046872">
    <property type="term" value="F:metal ion binding"/>
    <property type="evidence" value="ECO:0007669"/>
    <property type="project" value="UniProtKB-KW"/>
</dbReference>
<keyword evidence="2" id="KW-0645">Protease</keyword>
<evidence type="ECO:0000256" key="2">
    <source>
        <dbReference type="ARBA" id="ARBA00022670"/>
    </source>
</evidence>
<dbReference type="CDD" id="cd09608">
    <property type="entry name" value="M3B_PepF"/>
    <property type="match status" value="1"/>
</dbReference>
<dbReference type="GO" id="GO:0006508">
    <property type="term" value="P:proteolysis"/>
    <property type="evidence" value="ECO:0007669"/>
    <property type="project" value="UniProtKB-KW"/>
</dbReference>
<evidence type="ECO:0000313" key="9">
    <source>
        <dbReference type="EMBL" id="MFC7192127.1"/>
    </source>
</evidence>
<dbReference type="GeneID" id="76201805"/>
<dbReference type="Gene3D" id="1.20.140.70">
    <property type="entry name" value="Oligopeptidase f, N-terminal domain"/>
    <property type="match status" value="1"/>
</dbReference>
<dbReference type="Pfam" id="PF08439">
    <property type="entry name" value="Peptidase_M3_N"/>
    <property type="match status" value="1"/>
</dbReference>
<dbReference type="PANTHER" id="PTHR11804">
    <property type="entry name" value="PROTEASE M3 THIMET OLIGOPEPTIDASE-RELATED"/>
    <property type="match status" value="1"/>
</dbReference>
<keyword evidence="3" id="KW-0479">Metal-binding</keyword>
<dbReference type="EC" id="3.4.-.-" evidence="9"/>
<dbReference type="EMBL" id="JBHTAX010000004">
    <property type="protein sequence ID" value="MFC7192127.1"/>
    <property type="molecule type" value="Genomic_DNA"/>
</dbReference>
<dbReference type="GO" id="GO:0008237">
    <property type="term" value="F:metallopeptidase activity"/>
    <property type="evidence" value="ECO:0007669"/>
    <property type="project" value="UniProtKB-KW"/>
</dbReference>
<evidence type="ECO:0000256" key="4">
    <source>
        <dbReference type="ARBA" id="ARBA00022801"/>
    </source>
</evidence>
<keyword evidence="10" id="KW-1185">Reference proteome</keyword>
<reference evidence="9 10" key="1">
    <citation type="journal article" date="2019" name="Int. J. Syst. Evol. Microbiol.">
        <title>The Global Catalogue of Microorganisms (GCM) 10K type strain sequencing project: providing services to taxonomists for standard genome sequencing and annotation.</title>
        <authorList>
            <consortium name="The Broad Institute Genomics Platform"/>
            <consortium name="The Broad Institute Genome Sequencing Center for Infectious Disease"/>
            <person name="Wu L."/>
            <person name="Ma J."/>
        </authorList>
    </citation>
    <scope>NUCLEOTIDE SEQUENCE [LARGE SCALE GENOMIC DNA]</scope>
    <source>
        <strain evidence="9 10">RDMS1</strain>
    </source>
</reference>
<dbReference type="InterPro" id="IPR013647">
    <property type="entry name" value="OligopepF_N_dom"/>
</dbReference>
<keyword evidence="4 9" id="KW-0378">Hydrolase</keyword>
<dbReference type="InterPro" id="IPR001567">
    <property type="entry name" value="Pept_M3A_M3B_dom"/>
</dbReference>
<comment type="cofactor">
    <cofactor evidence="1">
        <name>Zn(2+)</name>
        <dbReference type="ChEBI" id="CHEBI:29105"/>
    </cofactor>
</comment>
<dbReference type="InterPro" id="IPR045090">
    <property type="entry name" value="Pept_M3A_M3B"/>
</dbReference>
<sequence length="601" mass="68267">MSHFQTREHIADQHKWDPEAIFHDEKTWERAADRVQSRLTGLCTDDITRNPATLAETLDTFFDIKAEFERVDVYATLHSLIDTTDERAQERSGRVDDLRSTLETNRSSIETAIQRTNAERIETMLAESEALSQYGQYLCNLTCQAEHTADAAAEAVISTLTPVLGGNQTYETLLNADLSFPSLEKPNGEQVDITLNNRETLLRSHDRPFRQTVHEQFYDTLNEYRHTIAATFDKHVETAVRTADIRGYDSSLAAALAAENVPAEVYKTLIEVISTNLDPLHEHLQYKRKRLGVDVLRPWDLNVRLVAEDATVPYERAKELVVEAVAPLGEAYQSRLARGFESGWVDVYETPNKIAGAGTIPAYSTEPYIFLNYQNDVNWLFGLTHEAGHAMHAALTSETQPIVYGEFDWFISEVPSTVMEALLVHHILETVEDTALHRTVLDMWLERFRDLLYRRTRYAICEQQMHSHVGDGGQLTPDRLDQFITDGWARINAPVSVDERIAGEWMQAKYLNMWMPFYVYQYATGFSAALSLVTAIREEWDGGSSGEMASRYLHFLRSGSSEYPLALLSEIGVDLRSKKPFEQAVNAYHDALAEYTVLDQP</sequence>
<accession>A0ABD5YTA3</accession>
<organism evidence="9 10">
    <name type="scientific">Halocatena marina</name>
    <dbReference type="NCBI Taxonomy" id="2934937"/>
    <lineage>
        <taxon>Archaea</taxon>
        <taxon>Methanobacteriati</taxon>
        <taxon>Methanobacteriota</taxon>
        <taxon>Stenosarchaea group</taxon>
        <taxon>Halobacteria</taxon>
        <taxon>Halobacteriales</taxon>
        <taxon>Natronomonadaceae</taxon>
        <taxon>Halocatena</taxon>
    </lineage>
</organism>
<dbReference type="PANTHER" id="PTHR11804:SF84">
    <property type="entry name" value="SACCHAROLYSIN"/>
    <property type="match status" value="1"/>
</dbReference>
<dbReference type="AlphaFoldDB" id="A0ABD5YTA3"/>
<evidence type="ECO:0000259" key="8">
    <source>
        <dbReference type="Pfam" id="PF08439"/>
    </source>
</evidence>
<feature type="domain" description="Peptidase M3A/M3B catalytic" evidence="7">
    <location>
        <begin position="201"/>
        <end position="585"/>
    </location>
</feature>
<dbReference type="SUPFAM" id="SSF55486">
    <property type="entry name" value="Metalloproteases ('zincins'), catalytic domain"/>
    <property type="match status" value="1"/>
</dbReference>
<evidence type="ECO:0000256" key="6">
    <source>
        <dbReference type="ARBA" id="ARBA00023049"/>
    </source>
</evidence>
<evidence type="ECO:0000256" key="3">
    <source>
        <dbReference type="ARBA" id="ARBA00022723"/>
    </source>
</evidence>
<comment type="caution">
    <text evidence="9">The sequence shown here is derived from an EMBL/GenBank/DDBJ whole genome shotgun (WGS) entry which is preliminary data.</text>
</comment>
<evidence type="ECO:0000256" key="1">
    <source>
        <dbReference type="ARBA" id="ARBA00001947"/>
    </source>
</evidence>
<feature type="domain" description="Oligopeptidase F N-terminal" evidence="8">
    <location>
        <begin position="114"/>
        <end position="180"/>
    </location>
</feature>
<evidence type="ECO:0000313" key="10">
    <source>
        <dbReference type="Proteomes" id="UP001596417"/>
    </source>
</evidence>
<evidence type="ECO:0000259" key="7">
    <source>
        <dbReference type="Pfam" id="PF01432"/>
    </source>
</evidence>
<gene>
    <name evidence="9" type="ORF">ACFQL7_21495</name>
</gene>
<evidence type="ECO:0000256" key="5">
    <source>
        <dbReference type="ARBA" id="ARBA00022833"/>
    </source>
</evidence>
<dbReference type="Pfam" id="PF01432">
    <property type="entry name" value="Peptidase_M3"/>
    <property type="match status" value="1"/>
</dbReference>
<dbReference type="Proteomes" id="UP001596417">
    <property type="component" value="Unassembled WGS sequence"/>
</dbReference>
<dbReference type="Gene3D" id="1.10.287.830">
    <property type="entry name" value="putative peptidase helix hairpin domain like"/>
    <property type="match status" value="1"/>
</dbReference>
<keyword evidence="6" id="KW-0482">Metalloprotease</keyword>
<keyword evidence="5" id="KW-0862">Zinc</keyword>